<comment type="caution">
    <text evidence="8">The sequence shown here is derived from an EMBL/GenBank/DDBJ whole genome shotgun (WGS) entry which is preliminary data.</text>
</comment>
<evidence type="ECO:0000313" key="8">
    <source>
        <dbReference type="EMBL" id="ORY08522.1"/>
    </source>
</evidence>
<keyword evidence="9" id="KW-1185">Reference proteome</keyword>
<dbReference type="Proteomes" id="UP000193144">
    <property type="component" value="Unassembled WGS sequence"/>
</dbReference>
<feature type="transmembrane region" description="Helical" evidence="6">
    <location>
        <begin position="81"/>
        <end position="101"/>
    </location>
</feature>
<evidence type="ECO:0000256" key="6">
    <source>
        <dbReference type="SAM" id="Phobius"/>
    </source>
</evidence>
<dbReference type="EMBL" id="MCFA01000099">
    <property type="protein sequence ID" value="ORY08522.1"/>
    <property type="molecule type" value="Genomic_DNA"/>
</dbReference>
<evidence type="ECO:0000313" key="9">
    <source>
        <dbReference type="Proteomes" id="UP000193144"/>
    </source>
</evidence>
<comment type="subcellular location">
    <subcellularLocation>
        <location evidence="1">Membrane</location>
        <topology evidence="1">Multi-pass membrane protein</topology>
    </subcellularLocation>
</comment>
<organism evidence="8 9">
    <name type="scientific">Clohesyomyces aquaticus</name>
    <dbReference type="NCBI Taxonomy" id="1231657"/>
    <lineage>
        <taxon>Eukaryota</taxon>
        <taxon>Fungi</taxon>
        <taxon>Dikarya</taxon>
        <taxon>Ascomycota</taxon>
        <taxon>Pezizomycotina</taxon>
        <taxon>Dothideomycetes</taxon>
        <taxon>Pleosporomycetidae</taxon>
        <taxon>Pleosporales</taxon>
        <taxon>Lindgomycetaceae</taxon>
        <taxon>Clohesyomyces</taxon>
    </lineage>
</organism>
<keyword evidence="5 6" id="KW-0472">Membrane</keyword>
<accession>A0A1Y1ZE16</accession>
<name>A0A1Y1ZE16_9PLEO</name>
<keyword evidence="4 6" id="KW-1133">Transmembrane helix</keyword>
<dbReference type="STRING" id="1231657.A0A1Y1ZE16"/>
<evidence type="ECO:0000259" key="7">
    <source>
        <dbReference type="Pfam" id="PF01061"/>
    </source>
</evidence>
<dbReference type="PANTHER" id="PTHR19241">
    <property type="entry name" value="ATP-BINDING CASSETTE TRANSPORTER"/>
    <property type="match status" value="1"/>
</dbReference>
<dbReference type="GO" id="GO:0140359">
    <property type="term" value="F:ABC-type transporter activity"/>
    <property type="evidence" value="ECO:0007669"/>
    <property type="project" value="InterPro"/>
</dbReference>
<gene>
    <name evidence="8" type="ORF">BCR34DRAFT_393315</name>
</gene>
<reference evidence="8 9" key="1">
    <citation type="submission" date="2016-07" db="EMBL/GenBank/DDBJ databases">
        <title>Pervasive Adenine N6-methylation of Active Genes in Fungi.</title>
        <authorList>
            <consortium name="DOE Joint Genome Institute"/>
            <person name="Mondo S.J."/>
            <person name="Dannebaum R.O."/>
            <person name="Kuo R.C."/>
            <person name="Labutti K."/>
            <person name="Haridas S."/>
            <person name="Kuo A."/>
            <person name="Salamov A."/>
            <person name="Ahrendt S.R."/>
            <person name="Lipzen A."/>
            <person name="Sullivan W."/>
            <person name="Andreopoulos W.B."/>
            <person name="Clum A."/>
            <person name="Lindquist E."/>
            <person name="Daum C."/>
            <person name="Ramamoorthy G.K."/>
            <person name="Gryganskyi A."/>
            <person name="Culley D."/>
            <person name="Magnuson J.K."/>
            <person name="James T.Y."/>
            <person name="O'Malley M.A."/>
            <person name="Stajich J.E."/>
            <person name="Spatafora J.W."/>
            <person name="Visel A."/>
            <person name="Grigoriev I.V."/>
        </authorList>
    </citation>
    <scope>NUCLEOTIDE SEQUENCE [LARGE SCALE GENOMIC DNA]</scope>
    <source>
        <strain evidence="8 9">CBS 115471</strain>
    </source>
</reference>
<evidence type="ECO:0000256" key="1">
    <source>
        <dbReference type="ARBA" id="ARBA00004141"/>
    </source>
</evidence>
<dbReference type="GO" id="GO:0016020">
    <property type="term" value="C:membrane"/>
    <property type="evidence" value="ECO:0007669"/>
    <property type="project" value="UniProtKB-SubCell"/>
</dbReference>
<evidence type="ECO:0000256" key="3">
    <source>
        <dbReference type="ARBA" id="ARBA00022692"/>
    </source>
</evidence>
<feature type="domain" description="ABC-2 type transporter transmembrane" evidence="7">
    <location>
        <begin position="62"/>
        <end position="177"/>
    </location>
</feature>
<evidence type="ECO:0000256" key="2">
    <source>
        <dbReference type="ARBA" id="ARBA00022448"/>
    </source>
</evidence>
<keyword evidence="3 6" id="KW-0812">Transmembrane</keyword>
<protein>
    <submittedName>
        <fullName evidence="8">ABC-2 type transporter-domain-containing protein</fullName>
    </submittedName>
</protein>
<evidence type="ECO:0000256" key="4">
    <source>
        <dbReference type="ARBA" id="ARBA00022989"/>
    </source>
</evidence>
<proteinExistence type="predicted"/>
<keyword evidence="2" id="KW-0813">Transport</keyword>
<dbReference type="Pfam" id="PF01061">
    <property type="entry name" value="ABC2_membrane"/>
    <property type="match status" value="1"/>
</dbReference>
<dbReference type="OrthoDB" id="245989at2759"/>
<dbReference type="AlphaFoldDB" id="A0A1Y1ZE16"/>
<dbReference type="InterPro" id="IPR013525">
    <property type="entry name" value="ABC2_TM"/>
</dbReference>
<evidence type="ECO:0000256" key="5">
    <source>
        <dbReference type="ARBA" id="ARBA00023136"/>
    </source>
</evidence>
<sequence>MLECIGAGNPDYKGQDWGDVWAKSTQNEKLTKEVQEIISSRRNTSTGDMTRDDREYAMPLTTQLFAVIHRSFVAMWRDPPYVIGMFMLHIFTGLFNTFTFWHLGNSHIDMQSRLFSVFMTLTISPPLIQQLQPRYLNMRSLYESREGNSKIYSWVAFVWGAILSEIPYRLLAGTIYCEFSCH</sequence>